<dbReference type="RefSeq" id="XP_004353349.1">
    <property type="nucleotide sequence ID" value="XM_004353297.1"/>
</dbReference>
<proteinExistence type="predicted"/>
<evidence type="ECO:0000313" key="3">
    <source>
        <dbReference type="Proteomes" id="UP000011083"/>
    </source>
</evidence>
<name>L8HH91_ACACF</name>
<evidence type="ECO:0000313" key="2">
    <source>
        <dbReference type="EMBL" id="ELR23821.1"/>
    </source>
</evidence>
<accession>L8HH91</accession>
<keyword evidence="3" id="KW-1185">Reference proteome</keyword>
<keyword evidence="1" id="KW-0732">Signal</keyword>
<dbReference type="KEGG" id="acan:ACA1_304840"/>
<protein>
    <submittedName>
        <fullName evidence="2">Uncharacterized protein</fullName>
    </submittedName>
</protein>
<gene>
    <name evidence="2" type="ORF">ACA1_304840</name>
</gene>
<evidence type="ECO:0000256" key="1">
    <source>
        <dbReference type="SAM" id="SignalP"/>
    </source>
</evidence>
<dbReference type="AlphaFoldDB" id="L8HH91"/>
<sequence length="93" mass="10402">MMATWPAWFVPMSVAVLVGDVNVCPLIDTGALHSFNFSIHFDKSMLALPTGKETPFITTVDMKVHYRVFLAKDLVLEPLTIVQMHVWVAEGLD</sequence>
<reference evidence="2 3" key="1">
    <citation type="journal article" date="2013" name="Genome Biol.">
        <title>Genome of Acanthamoeba castellanii highlights extensive lateral gene transfer and early evolution of tyrosine kinase signaling.</title>
        <authorList>
            <person name="Clarke M."/>
            <person name="Lohan A.J."/>
            <person name="Liu B."/>
            <person name="Lagkouvardos I."/>
            <person name="Roy S."/>
            <person name="Zafar N."/>
            <person name="Bertelli C."/>
            <person name="Schilde C."/>
            <person name="Kianianmomeni A."/>
            <person name="Burglin T.R."/>
            <person name="Frech C."/>
            <person name="Turcotte B."/>
            <person name="Kopec K.O."/>
            <person name="Synnott J.M."/>
            <person name="Choo C."/>
            <person name="Paponov I."/>
            <person name="Finkler A."/>
            <person name="Soon Heng Tan C."/>
            <person name="Hutchins A.P."/>
            <person name="Weinmeier T."/>
            <person name="Rattei T."/>
            <person name="Chu J.S."/>
            <person name="Gimenez G."/>
            <person name="Irimia M."/>
            <person name="Rigden D.J."/>
            <person name="Fitzpatrick D.A."/>
            <person name="Lorenzo-Morales J."/>
            <person name="Bateman A."/>
            <person name="Chiu C.H."/>
            <person name="Tang P."/>
            <person name="Hegemann P."/>
            <person name="Fromm H."/>
            <person name="Raoult D."/>
            <person name="Greub G."/>
            <person name="Miranda-Saavedra D."/>
            <person name="Chen N."/>
            <person name="Nash P."/>
            <person name="Ginger M.L."/>
            <person name="Horn M."/>
            <person name="Schaap P."/>
            <person name="Caler L."/>
            <person name="Loftus B."/>
        </authorList>
    </citation>
    <scope>NUCLEOTIDE SEQUENCE [LARGE SCALE GENOMIC DNA]</scope>
    <source>
        <strain evidence="2 3">Neff</strain>
    </source>
</reference>
<feature type="chain" id="PRO_5013062335" evidence="1">
    <location>
        <begin position="16"/>
        <end position="93"/>
    </location>
</feature>
<dbReference type="EMBL" id="KB007846">
    <property type="protein sequence ID" value="ELR23821.1"/>
    <property type="molecule type" value="Genomic_DNA"/>
</dbReference>
<dbReference type="GeneID" id="14924814"/>
<dbReference type="VEuPathDB" id="AmoebaDB:ACA1_304840"/>
<organism evidence="2 3">
    <name type="scientific">Acanthamoeba castellanii (strain ATCC 30010 / Neff)</name>
    <dbReference type="NCBI Taxonomy" id="1257118"/>
    <lineage>
        <taxon>Eukaryota</taxon>
        <taxon>Amoebozoa</taxon>
        <taxon>Discosea</taxon>
        <taxon>Longamoebia</taxon>
        <taxon>Centramoebida</taxon>
        <taxon>Acanthamoebidae</taxon>
        <taxon>Acanthamoeba</taxon>
    </lineage>
</organism>
<dbReference type="Proteomes" id="UP000011083">
    <property type="component" value="Unassembled WGS sequence"/>
</dbReference>
<feature type="signal peptide" evidence="1">
    <location>
        <begin position="1"/>
        <end position="15"/>
    </location>
</feature>